<keyword evidence="3" id="KW-0343">GTPase activation</keyword>
<dbReference type="GO" id="GO:0005096">
    <property type="term" value="F:GTPase activator activity"/>
    <property type="evidence" value="ECO:0007669"/>
    <property type="project" value="UniProtKB-KW"/>
</dbReference>
<dbReference type="FunFam" id="2.70.50.30:FF:000004">
    <property type="entry name" value="Rho GDP-dissociation inhibitor 1"/>
    <property type="match status" value="1"/>
</dbReference>
<dbReference type="GO" id="GO:0016020">
    <property type="term" value="C:membrane"/>
    <property type="evidence" value="ECO:0007669"/>
    <property type="project" value="TreeGrafter"/>
</dbReference>
<comment type="similarity">
    <text evidence="2">Belongs to the Rho GDI family.</text>
</comment>
<dbReference type="AlphaFoldDB" id="A0A914RNQ8"/>
<keyword evidence="6" id="KW-1185">Reference proteome</keyword>
<sequence length="224" mass="25694">MTTMEKEVDNLEVDAEQENYVPPAQKSVSEIIAADAEDESLNSKHEVLKERAQFHQEKETKTFLLNKSRLEKFSCQHIDLEKEQLLGEAKLGQVIVDASDPRNVLVKSITLVVDGRPDITMQLDKDHLNDAVFTIKEGAAYRIRFDFHVQREICTGLKYKQKVTRHSITVDRDTFMVGSYAPKMELQSYTTPLDEAPSGIQSYKNVIWVASLCRRTRITKMLLY</sequence>
<evidence type="ECO:0000313" key="6">
    <source>
        <dbReference type="Proteomes" id="UP000887564"/>
    </source>
</evidence>
<feature type="region of interest" description="Disordered" evidence="5">
    <location>
        <begin position="1"/>
        <end position="20"/>
    </location>
</feature>
<evidence type="ECO:0000256" key="3">
    <source>
        <dbReference type="ARBA" id="ARBA00022468"/>
    </source>
</evidence>
<name>A0A914RNQ8_PAREQ</name>
<evidence type="ECO:0000256" key="5">
    <source>
        <dbReference type="SAM" id="MobiDB-lite"/>
    </source>
</evidence>
<evidence type="ECO:0000313" key="7">
    <source>
        <dbReference type="WBParaSite" id="PEQ_0000793601-mRNA-1"/>
    </source>
</evidence>
<keyword evidence="4" id="KW-0963">Cytoplasm</keyword>
<organism evidence="6 7">
    <name type="scientific">Parascaris equorum</name>
    <name type="common">Equine roundworm</name>
    <dbReference type="NCBI Taxonomy" id="6256"/>
    <lineage>
        <taxon>Eukaryota</taxon>
        <taxon>Metazoa</taxon>
        <taxon>Ecdysozoa</taxon>
        <taxon>Nematoda</taxon>
        <taxon>Chromadorea</taxon>
        <taxon>Rhabditida</taxon>
        <taxon>Spirurina</taxon>
        <taxon>Ascaridomorpha</taxon>
        <taxon>Ascaridoidea</taxon>
        <taxon>Ascarididae</taxon>
        <taxon>Parascaris</taxon>
    </lineage>
</organism>
<dbReference type="GO" id="GO:0007266">
    <property type="term" value="P:Rho protein signal transduction"/>
    <property type="evidence" value="ECO:0007669"/>
    <property type="project" value="InterPro"/>
</dbReference>
<dbReference type="Pfam" id="PF02115">
    <property type="entry name" value="Rho_GDI"/>
    <property type="match status" value="1"/>
</dbReference>
<dbReference type="PRINTS" id="PR00492">
    <property type="entry name" value="RHOGDI"/>
</dbReference>
<evidence type="ECO:0000256" key="1">
    <source>
        <dbReference type="ARBA" id="ARBA00004496"/>
    </source>
</evidence>
<dbReference type="WBParaSite" id="PEQ_0000793601-mRNA-1">
    <property type="protein sequence ID" value="PEQ_0000793601-mRNA-1"/>
    <property type="gene ID" value="PEQ_0000793601"/>
</dbReference>
<dbReference type="Proteomes" id="UP000887564">
    <property type="component" value="Unplaced"/>
</dbReference>
<dbReference type="GO" id="GO:0005094">
    <property type="term" value="F:Rho GDP-dissociation inhibitor activity"/>
    <property type="evidence" value="ECO:0007669"/>
    <property type="project" value="InterPro"/>
</dbReference>
<reference evidence="7" key="1">
    <citation type="submission" date="2022-11" db="UniProtKB">
        <authorList>
            <consortium name="WormBaseParasite"/>
        </authorList>
    </citation>
    <scope>IDENTIFICATION</scope>
</reference>
<proteinExistence type="inferred from homology"/>
<evidence type="ECO:0000256" key="2">
    <source>
        <dbReference type="ARBA" id="ARBA00009758"/>
    </source>
</evidence>
<comment type="subcellular location">
    <subcellularLocation>
        <location evidence="1">Cytoplasm</location>
    </subcellularLocation>
</comment>
<dbReference type="PANTHER" id="PTHR10980:SF3">
    <property type="entry name" value="LD16419P"/>
    <property type="match status" value="1"/>
</dbReference>
<protein>
    <submittedName>
        <fullName evidence="7">Uncharacterized protein</fullName>
    </submittedName>
</protein>
<evidence type="ECO:0000256" key="4">
    <source>
        <dbReference type="ARBA" id="ARBA00022490"/>
    </source>
</evidence>
<dbReference type="InterPro" id="IPR014756">
    <property type="entry name" value="Ig_E-set"/>
</dbReference>
<dbReference type="PANTHER" id="PTHR10980">
    <property type="entry name" value="RHO GDP-DISSOCIATION INHIBITOR"/>
    <property type="match status" value="1"/>
</dbReference>
<accession>A0A914RNQ8</accession>
<dbReference type="InterPro" id="IPR024792">
    <property type="entry name" value="RhoGDI_dom_sf"/>
</dbReference>
<dbReference type="SUPFAM" id="SSF81296">
    <property type="entry name" value="E set domains"/>
    <property type="match status" value="2"/>
</dbReference>
<dbReference type="GO" id="GO:0005829">
    <property type="term" value="C:cytosol"/>
    <property type="evidence" value="ECO:0007669"/>
    <property type="project" value="TreeGrafter"/>
</dbReference>
<dbReference type="Gene3D" id="2.70.50.30">
    <property type="entry name" value="Coagulation Factor XIII, subunit A, domain 1"/>
    <property type="match status" value="2"/>
</dbReference>
<dbReference type="InterPro" id="IPR000406">
    <property type="entry name" value="Rho_GDI"/>
</dbReference>